<keyword evidence="3" id="KW-0540">Nuclease</keyword>
<dbReference type="OrthoDB" id="2013610at2759"/>
<dbReference type="GO" id="GO:0016787">
    <property type="term" value="F:hydrolase activity"/>
    <property type="evidence" value="ECO:0007669"/>
    <property type="project" value="UniProtKB-KW"/>
</dbReference>
<dbReference type="InterPro" id="IPR000477">
    <property type="entry name" value="RT_dom"/>
</dbReference>
<dbReference type="Pfam" id="PF17917">
    <property type="entry name" value="RT_RNaseH"/>
    <property type="match status" value="1"/>
</dbReference>
<dbReference type="SUPFAM" id="SSF56672">
    <property type="entry name" value="DNA/RNA polymerases"/>
    <property type="match status" value="1"/>
</dbReference>
<dbReference type="PANTHER" id="PTHR37984">
    <property type="entry name" value="PROTEIN CBG26694"/>
    <property type="match status" value="1"/>
</dbReference>
<evidence type="ECO:0000313" key="8">
    <source>
        <dbReference type="EMBL" id="CDJ70183.1"/>
    </source>
</evidence>
<dbReference type="EMBL" id="HG725886">
    <property type="protein sequence ID" value="CDJ70183.1"/>
    <property type="molecule type" value="Genomic_DNA"/>
</dbReference>
<gene>
    <name evidence="8" type="ORF">ENH_00079340</name>
</gene>
<keyword evidence="1" id="KW-0808">Transferase</keyword>
<dbReference type="GeneID" id="25478064"/>
<feature type="domain" description="Reverse transcriptase" evidence="7">
    <location>
        <begin position="1"/>
        <end position="125"/>
    </location>
</feature>
<dbReference type="InterPro" id="IPR043502">
    <property type="entry name" value="DNA/RNA_pol_sf"/>
</dbReference>
<dbReference type="GO" id="GO:0003964">
    <property type="term" value="F:RNA-directed DNA polymerase activity"/>
    <property type="evidence" value="ECO:0007669"/>
    <property type="project" value="UniProtKB-KW"/>
</dbReference>
<evidence type="ECO:0000256" key="4">
    <source>
        <dbReference type="ARBA" id="ARBA00022759"/>
    </source>
</evidence>
<dbReference type="Proteomes" id="UP000030754">
    <property type="component" value="Unassembled WGS sequence"/>
</dbReference>
<dbReference type="PANTHER" id="PTHR37984:SF5">
    <property type="entry name" value="PROTEIN NYNRIN-LIKE"/>
    <property type="match status" value="1"/>
</dbReference>
<evidence type="ECO:0000256" key="3">
    <source>
        <dbReference type="ARBA" id="ARBA00022722"/>
    </source>
</evidence>
<organism evidence="8 9">
    <name type="scientific">Eimeria necatrix</name>
    <dbReference type="NCBI Taxonomy" id="51315"/>
    <lineage>
        <taxon>Eukaryota</taxon>
        <taxon>Sar</taxon>
        <taxon>Alveolata</taxon>
        <taxon>Apicomplexa</taxon>
        <taxon>Conoidasida</taxon>
        <taxon>Coccidia</taxon>
        <taxon>Eucoccidiorida</taxon>
        <taxon>Eimeriorina</taxon>
        <taxon>Eimeriidae</taxon>
        <taxon>Eimeria</taxon>
    </lineage>
</organism>
<evidence type="ECO:0000256" key="5">
    <source>
        <dbReference type="ARBA" id="ARBA00022801"/>
    </source>
</evidence>
<dbReference type="RefSeq" id="XP_013438649.1">
    <property type="nucleotide sequence ID" value="XM_013583195.1"/>
</dbReference>
<dbReference type="Gene3D" id="3.30.70.270">
    <property type="match status" value="2"/>
</dbReference>
<accession>U6N143</accession>
<dbReference type="CDD" id="cd01647">
    <property type="entry name" value="RT_LTR"/>
    <property type="match status" value="1"/>
</dbReference>
<evidence type="ECO:0000259" key="7">
    <source>
        <dbReference type="PROSITE" id="PS50878"/>
    </source>
</evidence>
<dbReference type="Pfam" id="PF00078">
    <property type="entry name" value="RVT_1"/>
    <property type="match status" value="1"/>
</dbReference>
<keyword evidence="2" id="KW-0548">Nucleotidyltransferase</keyword>
<keyword evidence="9" id="KW-1185">Reference proteome</keyword>
<evidence type="ECO:0000256" key="6">
    <source>
        <dbReference type="ARBA" id="ARBA00022918"/>
    </source>
</evidence>
<dbReference type="InterPro" id="IPR041373">
    <property type="entry name" value="RT_RNaseH"/>
</dbReference>
<dbReference type="VEuPathDB" id="ToxoDB:ENH_00079340"/>
<dbReference type="AlphaFoldDB" id="U6N143"/>
<dbReference type="GO" id="GO:0004519">
    <property type="term" value="F:endonuclease activity"/>
    <property type="evidence" value="ECO:0007669"/>
    <property type="project" value="UniProtKB-KW"/>
</dbReference>
<keyword evidence="6" id="KW-0695">RNA-directed DNA polymerase</keyword>
<dbReference type="PROSITE" id="PS50878">
    <property type="entry name" value="RT_POL"/>
    <property type="match status" value="1"/>
</dbReference>
<sequence length="386" mass="44283">MLGGAKYFSTLDLEAGFHQIRMAKEDRWKTAFRSVLGLFEYRVMPFGLKGAPATFQANINAYLQLLLGQGVIAYLDDVLIYSSDLSGHVSLLRQVLSIFLRHQFYPKFRKCKFARQTITYLGYTVSPTGIKPAEDKIVGIRHWPEVLENETQVRQFLATINYCRMFMGSDYADVARPLVDLTRKDVSFKWTELHTQAVRQLKQRLIDFTTLRVPDTTKPFELYTDASGYAIGAVLEQDDKPIGFFSQVINPTQQRYSIYDQELMTLVTSLDKWLHLLRASRVTAFTDHQALTHLQRLQASKPLRGRTARWLDFLAEFPGLHITNPTQSRNLLHLQRRHPLVPLTGAIGRKRTRSVLLFEFPTKPQQANQEKLCRSSSVIANLPFAT</sequence>
<proteinExistence type="predicted"/>
<dbReference type="CDD" id="cd09274">
    <property type="entry name" value="RNase_HI_RT_Ty3"/>
    <property type="match status" value="1"/>
</dbReference>
<dbReference type="Gene3D" id="3.10.10.10">
    <property type="entry name" value="HIV Type 1 Reverse Transcriptase, subunit A, domain 1"/>
    <property type="match status" value="1"/>
</dbReference>
<keyword evidence="4" id="KW-0255">Endonuclease</keyword>
<keyword evidence="5" id="KW-0378">Hydrolase</keyword>
<reference evidence="8" key="2">
    <citation type="submission" date="2013-10" db="EMBL/GenBank/DDBJ databases">
        <authorList>
            <person name="Aslett M."/>
        </authorList>
    </citation>
    <scope>NUCLEOTIDE SEQUENCE [LARGE SCALE GENOMIC DNA]</scope>
    <source>
        <strain evidence="8">Houghton</strain>
    </source>
</reference>
<dbReference type="InterPro" id="IPR050951">
    <property type="entry name" value="Retrovirus_Pol_polyprotein"/>
</dbReference>
<dbReference type="InterPro" id="IPR043128">
    <property type="entry name" value="Rev_trsase/Diguanyl_cyclase"/>
</dbReference>
<name>U6N143_9EIME</name>
<evidence type="ECO:0000256" key="2">
    <source>
        <dbReference type="ARBA" id="ARBA00022695"/>
    </source>
</evidence>
<evidence type="ECO:0000313" key="9">
    <source>
        <dbReference type="Proteomes" id="UP000030754"/>
    </source>
</evidence>
<evidence type="ECO:0000256" key="1">
    <source>
        <dbReference type="ARBA" id="ARBA00022679"/>
    </source>
</evidence>
<reference evidence="8" key="1">
    <citation type="submission" date="2013-10" db="EMBL/GenBank/DDBJ databases">
        <title>Genomic analysis of the causative agents of coccidiosis in chickens.</title>
        <authorList>
            <person name="Reid A.J."/>
            <person name="Blake D."/>
            <person name="Billington K."/>
            <person name="Browne H."/>
            <person name="Dunn M."/>
            <person name="Hung S."/>
            <person name="Kawahara F."/>
            <person name="Miranda-Saavedra D."/>
            <person name="Mourier T."/>
            <person name="Nagra H."/>
            <person name="Otto T.D."/>
            <person name="Rawlings N."/>
            <person name="Sanchez A."/>
            <person name="Sanders M."/>
            <person name="Subramaniam C."/>
            <person name="Tay Y."/>
            <person name="Dear P."/>
            <person name="Doerig C."/>
            <person name="Gruber A."/>
            <person name="Parkinson J."/>
            <person name="Shirley M."/>
            <person name="Wan K.L."/>
            <person name="Berriman M."/>
            <person name="Tomley F."/>
            <person name="Pain A."/>
        </authorList>
    </citation>
    <scope>NUCLEOTIDE SEQUENCE [LARGE SCALE GENOMIC DNA]</scope>
    <source>
        <strain evidence="8">Houghton</strain>
    </source>
</reference>
<protein>
    <recommendedName>
        <fullName evidence="7">Reverse transcriptase domain-containing protein</fullName>
    </recommendedName>
</protein>